<dbReference type="GO" id="GO:0005737">
    <property type="term" value="C:cytoplasm"/>
    <property type="evidence" value="ECO:0007669"/>
    <property type="project" value="UniProtKB-SubCell"/>
</dbReference>
<sequence>MGTGYYLTILISLSIYSPKKKDNSITLKGYGVMQRCGVTMKKKIEENLKYIIEEIGFTDIEPKILKSQEEKFGDYTTNIAFLLSKKMKRNPMEVANEIVQKIDTEGIDKIEVVNGFINIFLKKEVFQKNLENTLKEDYGNSYGKGKKINVEYVSANPTGPLHVASARAATYGDTLVNLFRFKGYIADSEYYINDGGGQVELLKESVIARMKELKGEKVQFPEGGYLGDYIIDIAKEVMKRNIEDVKKFAVDYILNMQKKTLERFGTNFNNFVSEKWIRETKRIEEFIERLKRMGKIFEKDNAFLFKGERERVFIKSDGSYTYIVPDIAYHIYKYERGYEHLIDLLGPDHIAHIPDLRIALKDLGYPEDVEVIIVQWVHLLKDGVVLKMSKRAGSFIGMDELIDEVGVDPARFFFMMRDVSTPMEFDINLAKEQSLKNPVYYVQYGHARICSLIEYAERKGFKELNFENINMLNDDEEIKILKELYFFPEFLDDVLNNRTLHLLTSFLINLSSLYHNFYQKKRIVDGEKEKIVPRLLLSKGFKNVIRITLNLMGVGAPERM</sequence>
<keyword evidence="8" id="KW-0963">Cytoplasm</keyword>
<comment type="similarity">
    <text evidence="1 8 9">Belongs to the class-I aminoacyl-tRNA synthetase family.</text>
</comment>
<organism evidence="12">
    <name type="scientific">candidate division WOR-3 bacterium</name>
    <dbReference type="NCBI Taxonomy" id="2052148"/>
    <lineage>
        <taxon>Bacteria</taxon>
        <taxon>Bacteria division WOR-3</taxon>
    </lineage>
</organism>
<name>A0A7C4U8W0_UNCW3</name>
<dbReference type="InterPro" id="IPR009080">
    <property type="entry name" value="tRNAsynth_Ia_anticodon-bd"/>
</dbReference>
<protein>
    <recommendedName>
        <fullName evidence="8">Arginine--tRNA ligase</fullName>
        <ecNumber evidence="8">6.1.1.19</ecNumber>
    </recommendedName>
    <alternativeName>
        <fullName evidence="8">Arginyl-tRNA synthetase</fullName>
        <shortName evidence="8">ArgRS</shortName>
    </alternativeName>
</protein>
<feature type="short sequence motif" description="'HIGH' region" evidence="8">
    <location>
        <begin position="155"/>
        <end position="165"/>
    </location>
</feature>
<evidence type="ECO:0000256" key="8">
    <source>
        <dbReference type="HAMAP-Rule" id="MF_00123"/>
    </source>
</evidence>
<gene>
    <name evidence="8" type="primary">argS</name>
    <name evidence="12" type="ORF">ENV67_06835</name>
</gene>
<reference evidence="12" key="1">
    <citation type="journal article" date="2020" name="mSystems">
        <title>Genome- and Community-Level Interaction Insights into Carbon Utilization and Element Cycling Functions of Hydrothermarchaeota in Hydrothermal Sediment.</title>
        <authorList>
            <person name="Zhou Z."/>
            <person name="Liu Y."/>
            <person name="Xu W."/>
            <person name="Pan J."/>
            <person name="Luo Z.H."/>
            <person name="Li M."/>
        </authorList>
    </citation>
    <scope>NUCLEOTIDE SEQUENCE [LARGE SCALE GENOMIC DNA]</scope>
    <source>
        <strain evidence="12">SpSt-780</strain>
    </source>
</reference>
<dbReference type="Pfam" id="PF03485">
    <property type="entry name" value="Arg_tRNA_synt_N"/>
    <property type="match status" value="1"/>
</dbReference>
<dbReference type="SUPFAM" id="SSF55190">
    <property type="entry name" value="Arginyl-tRNA synthetase (ArgRS), N-terminal 'additional' domain"/>
    <property type="match status" value="1"/>
</dbReference>
<dbReference type="PANTHER" id="PTHR11956">
    <property type="entry name" value="ARGINYL-TRNA SYNTHETASE"/>
    <property type="match status" value="1"/>
</dbReference>
<dbReference type="SUPFAM" id="SSF52374">
    <property type="entry name" value="Nucleotidylyl transferase"/>
    <property type="match status" value="1"/>
</dbReference>
<evidence type="ECO:0000259" key="11">
    <source>
        <dbReference type="SMART" id="SM01016"/>
    </source>
</evidence>
<feature type="domain" description="DALR anticodon binding" evidence="10">
    <location>
        <begin position="442"/>
        <end position="560"/>
    </location>
</feature>
<dbReference type="InterPro" id="IPR014729">
    <property type="entry name" value="Rossmann-like_a/b/a_fold"/>
</dbReference>
<comment type="subcellular location">
    <subcellularLocation>
        <location evidence="8">Cytoplasm</location>
    </subcellularLocation>
</comment>
<evidence type="ECO:0000256" key="3">
    <source>
        <dbReference type="ARBA" id="ARBA00022741"/>
    </source>
</evidence>
<evidence type="ECO:0000256" key="5">
    <source>
        <dbReference type="ARBA" id="ARBA00022917"/>
    </source>
</evidence>
<dbReference type="InterPro" id="IPR008909">
    <property type="entry name" value="DALR_anticod-bd"/>
</dbReference>
<comment type="catalytic activity">
    <reaction evidence="7 8">
        <text>tRNA(Arg) + L-arginine + ATP = L-arginyl-tRNA(Arg) + AMP + diphosphate</text>
        <dbReference type="Rhea" id="RHEA:20301"/>
        <dbReference type="Rhea" id="RHEA-COMP:9658"/>
        <dbReference type="Rhea" id="RHEA-COMP:9673"/>
        <dbReference type="ChEBI" id="CHEBI:30616"/>
        <dbReference type="ChEBI" id="CHEBI:32682"/>
        <dbReference type="ChEBI" id="CHEBI:33019"/>
        <dbReference type="ChEBI" id="CHEBI:78442"/>
        <dbReference type="ChEBI" id="CHEBI:78513"/>
        <dbReference type="ChEBI" id="CHEBI:456215"/>
        <dbReference type="EC" id="6.1.1.19"/>
    </reaction>
</comment>
<keyword evidence="5 8" id="KW-0648">Protein biosynthesis</keyword>
<dbReference type="SUPFAM" id="SSF47323">
    <property type="entry name" value="Anticodon-binding domain of a subclass of class I aminoacyl-tRNA synthetases"/>
    <property type="match status" value="1"/>
</dbReference>
<keyword evidence="3 8" id="KW-0547">Nucleotide-binding</keyword>
<dbReference type="Gene3D" id="3.40.50.620">
    <property type="entry name" value="HUPs"/>
    <property type="match status" value="1"/>
</dbReference>
<dbReference type="GO" id="GO:0006420">
    <property type="term" value="P:arginyl-tRNA aminoacylation"/>
    <property type="evidence" value="ECO:0007669"/>
    <property type="project" value="UniProtKB-UniRule"/>
</dbReference>
<dbReference type="Pfam" id="PF05746">
    <property type="entry name" value="DALR_1"/>
    <property type="match status" value="1"/>
</dbReference>
<dbReference type="EMBL" id="DTHG01000083">
    <property type="protein sequence ID" value="HGW92235.1"/>
    <property type="molecule type" value="Genomic_DNA"/>
</dbReference>
<dbReference type="Gene3D" id="3.30.1360.70">
    <property type="entry name" value="Arginyl tRNA synthetase N-terminal domain"/>
    <property type="match status" value="1"/>
</dbReference>
<dbReference type="GO" id="GO:0004814">
    <property type="term" value="F:arginine-tRNA ligase activity"/>
    <property type="evidence" value="ECO:0007669"/>
    <property type="project" value="UniProtKB-UniRule"/>
</dbReference>
<dbReference type="HAMAP" id="MF_00123">
    <property type="entry name" value="Arg_tRNA_synth"/>
    <property type="match status" value="1"/>
</dbReference>
<evidence type="ECO:0000256" key="4">
    <source>
        <dbReference type="ARBA" id="ARBA00022840"/>
    </source>
</evidence>
<evidence type="ECO:0000256" key="2">
    <source>
        <dbReference type="ARBA" id="ARBA00022598"/>
    </source>
</evidence>
<evidence type="ECO:0000313" key="12">
    <source>
        <dbReference type="EMBL" id="HGW92235.1"/>
    </source>
</evidence>
<dbReference type="Gene3D" id="1.10.730.10">
    <property type="entry name" value="Isoleucyl-tRNA Synthetase, Domain 1"/>
    <property type="match status" value="1"/>
</dbReference>
<dbReference type="AlphaFoldDB" id="A0A7C4U8W0"/>
<dbReference type="InterPro" id="IPR001278">
    <property type="entry name" value="Arg-tRNA-ligase"/>
</dbReference>
<dbReference type="InterPro" id="IPR005148">
    <property type="entry name" value="Arg-tRNA-synth_N"/>
</dbReference>
<accession>A0A7C4U8W0</accession>
<dbReference type="PRINTS" id="PR01038">
    <property type="entry name" value="TRNASYNTHARG"/>
</dbReference>
<evidence type="ECO:0000256" key="1">
    <source>
        <dbReference type="ARBA" id="ARBA00005594"/>
    </source>
</evidence>
<proteinExistence type="inferred from homology"/>
<dbReference type="PANTHER" id="PTHR11956:SF5">
    <property type="entry name" value="ARGININE--TRNA LIGASE, CYTOPLASMIC"/>
    <property type="match status" value="1"/>
</dbReference>
<comment type="subunit">
    <text evidence="8">Monomer.</text>
</comment>
<dbReference type="EC" id="6.1.1.19" evidence="8"/>
<comment type="caution">
    <text evidence="12">The sequence shown here is derived from an EMBL/GenBank/DDBJ whole genome shotgun (WGS) entry which is preliminary data.</text>
</comment>
<evidence type="ECO:0000256" key="7">
    <source>
        <dbReference type="ARBA" id="ARBA00049339"/>
    </source>
</evidence>
<dbReference type="InterPro" id="IPR036695">
    <property type="entry name" value="Arg-tRNA-synth_N_sf"/>
</dbReference>
<dbReference type="SMART" id="SM00836">
    <property type="entry name" value="DALR_1"/>
    <property type="match status" value="1"/>
</dbReference>
<keyword evidence="6 8" id="KW-0030">Aminoacyl-tRNA synthetase</keyword>
<dbReference type="GO" id="GO:0005524">
    <property type="term" value="F:ATP binding"/>
    <property type="evidence" value="ECO:0007669"/>
    <property type="project" value="UniProtKB-UniRule"/>
</dbReference>
<dbReference type="InterPro" id="IPR035684">
    <property type="entry name" value="ArgRS_core"/>
</dbReference>
<dbReference type="NCBIfam" id="TIGR00456">
    <property type="entry name" value="argS"/>
    <property type="match status" value="1"/>
</dbReference>
<evidence type="ECO:0000259" key="10">
    <source>
        <dbReference type="SMART" id="SM00836"/>
    </source>
</evidence>
<keyword evidence="4 8" id="KW-0067">ATP-binding</keyword>
<feature type="domain" description="Arginyl tRNA synthetase N-terminal" evidence="11">
    <location>
        <begin position="38"/>
        <end position="121"/>
    </location>
</feature>
<evidence type="ECO:0000256" key="9">
    <source>
        <dbReference type="RuleBase" id="RU363038"/>
    </source>
</evidence>
<dbReference type="Pfam" id="PF00750">
    <property type="entry name" value="tRNA-synt_1d"/>
    <property type="match status" value="1"/>
</dbReference>
<dbReference type="SMART" id="SM01016">
    <property type="entry name" value="Arg_tRNA_synt_N"/>
    <property type="match status" value="1"/>
</dbReference>
<evidence type="ECO:0000256" key="6">
    <source>
        <dbReference type="ARBA" id="ARBA00023146"/>
    </source>
</evidence>
<keyword evidence="2 8" id="KW-0436">Ligase</keyword>